<evidence type="ECO:0000256" key="1">
    <source>
        <dbReference type="ARBA" id="ARBA00022614"/>
    </source>
</evidence>
<dbReference type="PANTHER" id="PTHR48051:SF1">
    <property type="entry name" value="RAS SUPPRESSOR PROTEIN 1"/>
    <property type="match status" value="1"/>
</dbReference>
<gene>
    <name evidence="3" type="ORF">DSPE1174_LOCUS23697</name>
</gene>
<keyword evidence="1" id="KW-0433">Leucine-rich repeat</keyword>
<dbReference type="GO" id="GO:0005737">
    <property type="term" value="C:cytoplasm"/>
    <property type="evidence" value="ECO:0007669"/>
    <property type="project" value="TreeGrafter"/>
</dbReference>
<accession>A0A7S2GMK2</accession>
<dbReference type="InterPro" id="IPR050216">
    <property type="entry name" value="LRR_domain-containing"/>
</dbReference>
<protein>
    <submittedName>
        <fullName evidence="3">Uncharacterized protein</fullName>
    </submittedName>
</protein>
<dbReference type="InterPro" id="IPR032675">
    <property type="entry name" value="LRR_dom_sf"/>
</dbReference>
<dbReference type="EMBL" id="HBGS01045792">
    <property type="protein sequence ID" value="CAD9458595.1"/>
    <property type="molecule type" value="Transcribed_RNA"/>
</dbReference>
<keyword evidence="2" id="KW-0677">Repeat</keyword>
<dbReference type="InterPro" id="IPR003591">
    <property type="entry name" value="Leu-rich_rpt_typical-subtyp"/>
</dbReference>
<organism evidence="3">
    <name type="scientific">Octactis speculum</name>
    <dbReference type="NCBI Taxonomy" id="3111310"/>
    <lineage>
        <taxon>Eukaryota</taxon>
        <taxon>Sar</taxon>
        <taxon>Stramenopiles</taxon>
        <taxon>Ochrophyta</taxon>
        <taxon>Dictyochophyceae</taxon>
        <taxon>Dictyochales</taxon>
        <taxon>Dictyochaceae</taxon>
        <taxon>Octactis</taxon>
    </lineage>
</organism>
<proteinExistence type="predicted"/>
<sequence>MLDKVRALAAQPSKEKCALDLSDGCLVVERKNGDFLHPRSPSSSSSPLPPPLPAVLGALPGLTSLSCAGNQLTGLGPLFAAFVQAWTSRLEVLNLSRNDLGVLPPSIGGLGNLRVLDVSSNMLVDLPDAMKGLRHLVDLSLDGNLLESVPSSIHGLSKLEVLGLSSNKIHAMPLGLHSALPQLGVLRLEGNPCMPVLEHQMERE</sequence>
<dbReference type="SUPFAM" id="SSF52058">
    <property type="entry name" value="L domain-like"/>
    <property type="match status" value="1"/>
</dbReference>
<evidence type="ECO:0000313" key="3">
    <source>
        <dbReference type="EMBL" id="CAD9458595.1"/>
    </source>
</evidence>
<dbReference type="AlphaFoldDB" id="A0A7S2GMK2"/>
<evidence type="ECO:0000256" key="2">
    <source>
        <dbReference type="ARBA" id="ARBA00022737"/>
    </source>
</evidence>
<dbReference type="InterPro" id="IPR001611">
    <property type="entry name" value="Leu-rich_rpt"/>
</dbReference>
<name>A0A7S2GMK2_9STRA</name>
<dbReference type="SMART" id="SM00369">
    <property type="entry name" value="LRR_TYP"/>
    <property type="match status" value="5"/>
</dbReference>
<dbReference type="Pfam" id="PF13855">
    <property type="entry name" value="LRR_8"/>
    <property type="match status" value="1"/>
</dbReference>
<dbReference type="Gene3D" id="3.80.10.10">
    <property type="entry name" value="Ribonuclease Inhibitor"/>
    <property type="match status" value="1"/>
</dbReference>
<dbReference type="PANTHER" id="PTHR48051">
    <property type="match status" value="1"/>
</dbReference>
<reference evidence="3" key="1">
    <citation type="submission" date="2021-01" db="EMBL/GenBank/DDBJ databases">
        <authorList>
            <person name="Corre E."/>
            <person name="Pelletier E."/>
            <person name="Niang G."/>
            <person name="Scheremetjew M."/>
            <person name="Finn R."/>
            <person name="Kale V."/>
            <person name="Holt S."/>
            <person name="Cochrane G."/>
            <person name="Meng A."/>
            <person name="Brown T."/>
            <person name="Cohen L."/>
        </authorList>
    </citation>
    <scope>NUCLEOTIDE SEQUENCE</scope>
    <source>
        <strain evidence="3">CCMP1381</strain>
    </source>
</reference>